<gene>
    <name evidence="2" type="ORF">SAMN05216552_1007161</name>
</gene>
<dbReference type="SMART" id="SM00558">
    <property type="entry name" value="JmjC"/>
    <property type="match status" value="1"/>
</dbReference>
<sequence length="282" mass="31000">MTIQLSRAAETRSIDPAMDLAGLVAANQPLILRGLVRHWPAVRHGARSPEALARYLMGFDRGGESDTVLMPPEARGRLFYADDMRGFNFMRAKRSVSAVLEQVARYSMFPAAPAVAMQSALLDDCLPGFAADNPMPLVEAAARPRLWLGNEVVTPAHFDESHNLACVVSGRRRFTLFPPEQAANLHIGPLDFAPTPTPISMVSFRAPDFGRFPRFRAALQAAQVAELEPGDALYIPTLWWHHVESIGVLNTMVNYWWTAPAANGLDKARVLAMAVPHNHTNA</sequence>
<dbReference type="Pfam" id="PF13621">
    <property type="entry name" value="Cupin_8"/>
    <property type="match status" value="1"/>
</dbReference>
<evidence type="ECO:0000313" key="2">
    <source>
        <dbReference type="EMBL" id="SFU68899.1"/>
    </source>
</evidence>
<feature type="domain" description="JmjC" evidence="1">
    <location>
        <begin position="101"/>
        <end position="274"/>
    </location>
</feature>
<dbReference type="SUPFAM" id="SSF51197">
    <property type="entry name" value="Clavaminate synthase-like"/>
    <property type="match status" value="1"/>
</dbReference>
<evidence type="ECO:0000259" key="1">
    <source>
        <dbReference type="PROSITE" id="PS51184"/>
    </source>
</evidence>
<evidence type="ECO:0000313" key="3">
    <source>
        <dbReference type="Proteomes" id="UP000199391"/>
    </source>
</evidence>
<keyword evidence="3" id="KW-1185">Reference proteome</keyword>
<dbReference type="InterPro" id="IPR003347">
    <property type="entry name" value="JmjC_dom"/>
</dbReference>
<dbReference type="InterPro" id="IPR014710">
    <property type="entry name" value="RmlC-like_jellyroll"/>
</dbReference>
<organism evidence="2 3">
    <name type="scientific">Pseudoduganella namucuonensis</name>
    <dbReference type="NCBI Taxonomy" id="1035707"/>
    <lineage>
        <taxon>Bacteria</taxon>
        <taxon>Pseudomonadati</taxon>
        <taxon>Pseudomonadota</taxon>
        <taxon>Betaproteobacteria</taxon>
        <taxon>Burkholderiales</taxon>
        <taxon>Oxalobacteraceae</taxon>
        <taxon>Telluria group</taxon>
        <taxon>Pseudoduganella</taxon>
    </lineage>
</organism>
<dbReference type="PROSITE" id="PS51184">
    <property type="entry name" value="JMJC"/>
    <property type="match status" value="1"/>
</dbReference>
<dbReference type="AlphaFoldDB" id="A0A1I7I7I3"/>
<dbReference type="RefSeq" id="WP_229489842.1">
    <property type="nucleotide sequence ID" value="NZ_FPBO01000007.1"/>
</dbReference>
<dbReference type="PANTHER" id="PTHR12461">
    <property type="entry name" value="HYPOXIA-INDUCIBLE FACTOR 1 ALPHA INHIBITOR-RELATED"/>
    <property type="match status" value="1"/>
</dbReference>
<dbReference type="STRING" id="1035707.SAMN05216552_1007161"/>
<proteinExistence type="predicted"/>
<name>A0A1I7I7I3_9BURK</name>
<dbReference type="PANTHER" id="PTHR12461:SF105">
    <property type="entry name" value="HYPOXIA-INDUCIBLE FACTOR 1-ALPHA INHIBITOR"/>
    <property type="match status" value="1"/>
</dbReference>
<dbReference type="InterPro" id="IPR041667">
    <property type="entry name" value="Cupin_8"/>
</dbReference>
<protein>
    <submittedName>
        <fullName evidence="2">Cupin-like domain-containing protein</fullName>
    </submittedName>
</protein>
<dbReference type="Proteomes" id="UP000199391">
    <property type="component" value="Unassembled WGS sequence"/>
</dbReference>
<dbReference type="Gene3D" id="2.60.120.10">
    <property type="entry name" value="Jelly Rolls"/>
    <property type="match status" value="1"/>
</dbReference>
<reference evidence="3" key="1">
    <citation type="submission" date="2016-10" db="EMBL/GenBank/DDBJ databases">
        <authorList>
            <person name="Varghese N."/>
            <person name="Submissions S."/>
        </authorList>
    </citation>
    <scope>NUCLEOTIDE SEQUENCE [LARGE SCALE GENOMIC DNA]</scope>
    <source>
        <strain evidence="3">CGMCC 1.11014</strain>
    </source>
</reference>
<dbReference type="EMBL" id="FPBO01000007">
    <property type="protein sequence ID" value="SFU68899.1"/>
    <property type="molecule type" value="Genomic_DNA"/>
</dbReference>
<accession>A0A1I7I7I3</accession>